<evidence type="ECO:0000313" key="2">
    <source>
        <dbReference type="EMBL" id="GAU99061.1"/>
    </source>
</evidence>
<keyword evidence="1" id="KW-0472">Membrane</keyword>
<keyword evidence="3" id="KW-1185">Reference proteome</keyword>
<evidence type="ECO:0000313" key="3">
    <source>
        <dbReference type="Proteomes" id="UP000186922"/>
    </source>
</evidence>
<dbReference type="AlphaFoldDB" id="A0A1D1VBN8"/>
<name>A0A1D1VBN8_RAMVA</name>
<proteinExistence type="predicted"/>
<sequence length="101" mass="11802">MENPRIKPERCPDIDEVLGEVRDPKLERLAGLDSKKDPDDTEFRYGGHNAYEYVREFGVDEYMNFDQFTRRLVVLSFCINFFRGVVSLLLQNVAIGKDEVR</sequence>
<dbReference type="EMBL" id="BDGG01000005">
    <property type="protein sequence ID" value="GAU99061.1"/>
    <property type="molecule type" value="Genomic_DNA"/>
</dbReference>
<evidence type="ECO:0000256" key="1">
    <source>
        <dbReference type="SAM" id="Phobius"/>
    </source>
</evidence>
<dbReference type="Proteomes" id="UP000186922">
    <property type="component" value="Unassembled WGS sequence"/>
</dbReference>
<feature type="transmembrane region" description="Helical" evidence="1">
    <location>
        <begin position="72"/>
        <end position="95"/>
    </location>
</feature>
<keyword evidence="1" id="KW-1133">Transmembrane helix</keyword>
<accession>A0A1D1VBN8</accession>
<reference evidence="2 3" key="1">
    <citation type="journal article" date="2016" name="Nat. Commun.">
        <title>Extremotolerant tardigrade genome and improved radiotolerance of human cultured cells by tardigrade-unique protein.</title>
        <authorList>
            <person name="Hashimoto T."/>
            <person name="Horikawa D.D."/>
            <person name="Saito Y."/>
            <person name="Kuwahara H."/>
            <person name="Kozuka-Hata H."/>
            <person name="Shin-I T."/>
            <person name="Minakuchi Y."/>
            <person name="Ohishi K."/>
            <person name="Motoyama A."/>
            <person name="Aizu T."/>
            <person name="Enomoto A."/>
            <person name="Kondo K."/>
            <person name="Tanaka S."/>
            <person name="Hara Y."/>
            <person name="Koshikawa S."/>
            <person name="Sagara H."/>
            <person name="Miura T."/>
            <person name="Yokobori S."/>
            <person name="Miyagawa K."/>
            <person name="Suzuki Y."/>
            <person name="Kubo T."/>
            <person name="Oyama M."/>
            <person name="Kohara Y."/>
            <person name="Fujiyama A."/>
            <person name="Arakawa K."/>
            <person name="Katayama T."/>
            <person name="Toyoda A."/>
            <person name="Kunieda T."/>
        </authorList>
    </citation>
    <scope>NUCLEOTIDE SEQUENCE [LARGE SCALE GENOMIC DNA]</scope>
    <source>
        <strain evidence="2 3">YOKOZUNA-1</strain>
    </source>
</reference>
<comment type="caution">
    <text evidence="2">The sequence shown here is derived from an EMBL/GenBank/DDBJ whole genome shotgun (WGS) entry which is preliminary data.</text>
</comment>
<gene>
    <name evidence="2" type="primary">RvY_10113</name>
    <name evidence="2" type="synonym">RvY_10113.2</name>
    <name evidence="2" type="ORF">RvY_10113-2</name>
</gene>
<keyword evidence="1" id="KW-0812">Transmembrane</keyword>
<protein>
    <submittedName>
        <fullName evidence="2">Uncharacterized protein</fullName>
    </submittedName>
</protein>
<organism evidence="2 3">
    <name type="scientific">Ramazzottius varieornatus</name>
    <name type="common">Water bear</name>
    <name type="synonym">Tardigrade</name>
    <dbReference type="NCBI Taxonomy" id="947166"/>
    <lineage>
        <taxon>Eukaryota</taxon>
        <taxon>Metazoa</taxon>
        <taxon>Ecdysozoa</taxon>
        <taxon>Tardigrada</taxon>
        <taxon>Eutardigrada</taxon>
        <taxon>Parachela</taxon>
        <taxon>Hypsibioidea</taxon>
        <taxon>Ramazzottiidae</taxon>
        <taxon>Ramazzottius</taxon>
    </lineage>
</organism>